<dbReference type="GO" id="GO:0044281">
    <property type="term" value="P:small molecule metabolic process"/>
    <property type="evidence" value="ECO:0007669"/>
    <property type="project" value="UniProtKB-ARBA"/>
</dbReference>
<dbReference type="Gene3D" id="3.90.850.10">
    <property type="entry name" value="Fumarylacetoacetase-like, C-terminal domain"/>
    <property type="match status" value="1"/>
</dbReference>
<proteinExistence type="inferred from homology"/>
<reference evidence="5 6" key="1">
    <citation type="submission" date="2020-07" db="EMBL/GenBank/DDBJ databases">
        <title>Genomic Encyclopedia of Type Strains, Phase IV (KMG-V): Genome sequencing to study the core and pangenomes of soil and plant-associated prokaryotes.</title>
        <authorList>
            <person name="Whitman W."/>
        </authorList>
    </citation>
    <scope>NUCLEOTIDE SEQUENCE [LARGE SCALE GENOMIC DNA]</scope>
    <source>
        <strain evidence="5 6">SAS40</strain>
    </source>
</reference>
<keyword evidence="6" id="KW-1185">Reference proteome</keyword>
<dbReference type="PANTHER" id="PTHR42796">
    <property type="entry name" value="FUMARYLACETOACETATE HYDROLASE DOMAIN-CONTAINING PROTEIN 2A-RELATED"/>
    <property type="match status" value="1"/>
</dbReference>
<organism evidence="5 6">
    <name type="scientific">Pigmentiphaga litoralis</name>
    <dbReference type="NCBI Taxonomy" id="516702"/>
    <lineage>
        <taxon>Bacteria</taxon>
        <taxon>Pseudomonadati</taxon>
        <taxon>Pseudomonadota</taxon>
        <taxon>Betaproteobacteria</taxon>
        <taxon>Burkholderiales</taxon>
        <taxon>Alcaligenaceae</taxon>
        <taxon>Pigmentiphaga</taxon>
    </lineage>
</organism>
<keyword evidence="3" id="KW-0479">Metal-binding</keyword>
<dbReference type="GO" id="GO:0046872">
    <property type="term" value="F:metal ion binding"/>
    <property type="evidence" value="ECO:0007669"/>
    <property type="project" value="UniProtKB-KW"/>
</dbReference>
<evidence type="ECO:0000313" key="6">
    <source>
        <dbReference type="Proteomes" id="UP000542125"/>
    </source>
</evidence>
<comment type="caution">
    <text evidence="5">The sequence shown here is derived from an EMBL/GenBank/DDBJ whole genome shotgun (WGS) entry which is preliminary data.</text>
</comment>
<dbReference type="InterPro" id="IPR051121">
    <property type="entry name" value="FAH"/>
</dbReference>
<evidence type="ECO:0000313" key="5">
    <source>
        <dbReference type="EMBL" id="NYE82837.1"/>
    </source>
</evidence>
<evidence type="ECO:0000256" key="2">
    <source>
        <dbReference type="ARBA" id="ARBA00010211"/>
    </source>
</evidence>
<dbReference type="GO" id="GO:0003824">
    <property type="term" value="F:catalytic activity"/>
    <property type="evidence" value="ECO:0007669"/>
    <property type="project" value="InterPro"/>
</dbReference>
<evidence type="ECO:0000256" key="1">
    <source>
        <dbReference type="ARBA" id="ARBA00001946"/>
    </source>
</evidence>
<comment type="similarity">
    <text evidence="2">Belongs to the FAH family.</text>
</comment>
<dbReference type="InterPro" id="IPR036663">
    <property type="entry name" value="Fumarylacetoacetase_C_sf"/>
</dbReference>
<gene>
    <name evidence="5" type="ORF">FHW18_002108</name>
</gene>
<dbReference type="EMBL" id="JACBYR010000001">
    <property type="protein sequence ID" value="NYE82837.1"/>
    <property type="molecule type" value="Genomic_DNA"/>
</dbReference>
<dbReference type="AlphaFoldDB" id="A0A7Y9ITM4"/>
<name>A0A7Y9ITM4_9BURK</name>
<evidence type="ECO:0000259" key="4">
    <source>
        <dbReference type="Pfam" id="PF01557"/>
    </source>
</evidence>
<feature type="domain" description="Fumarylacetoacetase-like C-terminal" evidence="4">
    <location>
        <begin position="99"/>
        <end position="316"/>
    </location>
</feature>
<accession>A0A7Y9ITM4</accession>
<dbReference type="Proteomes" id="UP000542125">
    <property type="component" value="Unassembled WGS sequence"/>
</dbReference>
<dbReference type="RefSeq" id="WP_179586032.1">
    <property type="nucleotide sequence ID" value="NZ_JACBYR010000001.1"/>
</dbReference>
<dbReference type="InterPro" id="IPR011234">
    <property type="entry name" value="Fumarylacetoacetase-like_C"/>
</dbReference>
<dbReference type="Pfam" id="PF01557">
    <property type="entry name" value="FAA_hydrolase"/>
    <property type="match status" value="1"/>
</dbReference>
<evidence type="ECO:0000256" key="3">
    <source>
        <dbReference type="ARBA" id="ARBA00022723"/>
    </source>
</evidence>
<comment type="cofactor">
    <cofactor evidence="1">
        <name>Mg(2+)</name>
        <dbReference type="ChEBI" id="CHEBI:18420"/>
    </cofactor>
</comment>
<protein>
    <submittedName>
        <fullName evidence="5">2-keto-4-pentenoate hydratase/2-oxohepta-3-ene-1,7-dioic acid hydratase in catechol pathway</fullName>
    </submittedName>
</protein>
<dbReference type="PANTHER" id="PTHR42796:SF4">
    <property type="entry name" value="FUMARYLACETOACETATE HYDROLASE DOMAIN-CONTAINING PROTEIN 2A"/>
    <property type="match status" value="1"/>
</dbReference>
<dbReference type="SUPFAM" id="SSF56529">
    <property type="entry name" value="FAH"/>
    <property type="match status" value="1"/>
</dbReference>
<sequence>MKLVTINNVPGGSAGALLGSGEIVNLALAARPGTLETWMPTTVRGILEAGRAGMDLVRGIVSRHEALAPADREGLLAQGILMPPGTPLLAPVPQPRLLIAAGLAFHQHLKEMSGTPVPSKPTAFMKSVNSITGPGAAVAIPKQAPSHVDFEGELAVVFGEHCYQATPDEAQRCIAGYTAANDISARDWVFDVFGAKEVWEARQTWEVNIMGKQLPGFTPLGPALVTADEFADITTARLQTRLNGQTMQSVTFDDLIFTINQTISYLSQWYAFAPGDVLLTGTPAGVGVGRKPAVYMQAGDVVEVEIDGIGILRNVLVDA</sequence>